<protein>
    <recommendedName>
        <fullName evidence="3">Lipoprotein</fullName>
    </recommendedName>
</protein>
<dbReference type="EMBL" id="VUOB01000065">
    <property type="protein sequence ID" value="KAA2253611.1"/>
    <property type="molecule type" value="Genomic_DNA"/>
</dbReference>
<comment type="caution">
    <text evidence="1">The sequence shown here is derived from an EMBL/GenBank/DDBJ whole genome shotgun (WGS) entry which is preliminary data.</text>
</comment>
<gene>
    <name evidence="1" type="ORF">F0L68_32935</name>
</gene>
<proteinExistence type="predicted"/>
<dbReference type="Proteomes" id="UP000323454">
    <property type="component" value="Unassembled WGS sequence"/>
</dbReference>
<evidence type="ECO:0008006" key="3">
    <source>
        <dbReference type="Google" id="ProtNLM"/>
    </source>
</evidence>
<evidence type="ECO:0000313" key="2">
    <source>
        <dbReference type="Proteomes" id="UP000323454"/>
    </source>
</evidence>
<name>A0A5B2WPC8_9PSEU</name>
<dbReference type="PANTHER" id="PTHR39335:SF1">
    <property type="entry name" value="BLL4220 PROTEIN"/>
    <property type="match status" value="1"/>
</dbReference>
<dbReference type="AlphaFoldDB" id="A0A5B2WPC8"/>
<dbReference type="InterPro" id="IPR005297">
    <property type="entry name" value="Lipoprotein_repeat"/>
</dbReference>
<sequence length="165" mass="16346">MFRREEPAMAESRIPALLALTIAVGATLAACGQGGGYGGGYGGAGGSTSTAPAGGGLASRDQVGVGTVLTDGGGRALYVNDQESTGSVKCVGACLGVIRRSDNGQQQLTYRGAPLYLFAGDDGGSAKGNNAKDSFGGVAFTWHVVTIGSAPTSQTTQDQGGGYGY</sequence>
<accession>A0A5B2WPC8</accession>
<dbReference type="PROSITE" id="PS51257">
    <property type="entry name" value="PROKAR_LIPOPROTEIN"/>
    <property type="match status" value="1"/>
</dbReference>
<keyword evidence="2" id="KW-1185">Reference proteome</keyword>
<dbReference type="Pfam" id="PF03640">
    <property type="entry name" value="Lipoprotein_15"/>
    <property type="match status" value="1"/>
</dbReference>
<organism evidence="1 2">
    <name type="scientific">Solihabitans fulvus</name>
    <dbReference type="NCBI Taxonomy" id="1892852"/>
    <lineage>
        <taxon>Bacteria</taxon>
        <taxon>Bacillati</taxon>
        <taxon>Actinomycetota</taxon>
        <taxon>Actinomycetes</taxon>
        <taxon>Pseudonocardiales</taxon>
        <taxon>Pseudonocardiaceae</taxon>
        <taxon>Solihabitans</taxon>
    </lineage>
</organism>
<reference evidence="1 2" key="1">
    <citation type="submission" date="2019-09" db="EMBL/GenBank/DDBJ databases">
        <title>Goodfellowia gen. nov., a new genus of the Pseudonocardineae related to Actinoalloteichus, containing Goodfellowia coeruleoviolacea gen. nov., comb. nov. gen. nov., comb. nov.</title>
        <authorList>
            <person name="Labeda D."/>
        </authorList>
    </citation>
    <scope>NUCLEOTIDE SEQUENCE [LARGE SCALE GENOMIC DNA]</scope>
    <source>
        <strain evidence="1 2">AN110305</strain>
    </source>
</reference>
<reference evidence="1 2" key="2">
    <citation type="submission" date="2019-09" db="EMBL/GenBank/DDBJ databases">
        <authorList>
            <person name="Jin C."/>
        </authorList>
    </citation>
    <scope>NUCLEOTIDE SEQUENCE [LARGE SCALE GENOMIC DNA]</scope>
    <source>
        <strain evidence="1 2">AN110305</strain>
    </source>
</reference>
<dbReference type="OrthoDB" id="597632at2"/>
<evidence type="ECO:0000313" key="1">
    <source>
        <dbReference type="EMBL" id="KAA2253611.1"/>
    </source>
</evidence>
<dbReference type="GO" id="GO:0043448">
    <property type="term" value="P:alkane catabolic process"/>
    <property type="evidence" value="ECO:0007669"/>
    <property type="project" value="TreeGrafter"/>
</dbReference>
<dbReference type="PANTHER" id="PTHR39335">
    <property type="entry name" value="BLL4220 PROTEIN"/>
    <property type="match status" value="1"/>
</dbReference>